<evidence type="ECO:0000313" key="7">
    <source>
        <dbReference type="Proteomes" id="UP000325577"/>
    </source>
</evidence>
<dbReference type="PANTHER" id="PTHR32410:SF216">
    <property type="entry name" value="PHORBOL-ESTER_DAG-TYPE DOMAIN-CONTAINING PROTEIN"/>
    <property type="match status" value="1"/>
</dbReference>
<dbReference type="InterPro" id="IPR046349">
    <property type="entry name" value="C1-like_sf"/>
</dbReference>
<dbReference type="InterPro" id="IPR002219">
    <property type="entry name" value="PKC_DAG/PE"/>
</dbReference>
<evidence type="ECO:0000256" key="1">
    <source>
        <dbReference type="ARBA" id="ARBA00022723"/>
    </source>
</evidence>
<evidence type="ECO:0000259" key="5">
    <source>
        <dbReference type="PROSITE" id="PS50081"/>
    </source>
</evidence>
<organism evidence="6 7">
    <name type="scientific">Nyssa sinensis</name>
    <dbReference type="NCBI Taxonomy" id="561372"/>
    <lineage>
        <taxon>Eukaryota</taxon>
        <taxon>Viridiplantae</taxon>
        <taxon>Streptophyta</taxon>
        <taxon>Embryophyta</taxon>
        <taxon>Tracheophyta</taxon>
        <taxon>Spermatophyta</taxon>
        <taxon>Magnoliopsida</taxon>
        <taxon>eudicotyledons</taxon>
        <taxon>Gunneridae</taxon>
        <taxon>Pentapetalae</taxon>
        <taxon>asterids</taxon>
        <taxon>Cornales</taxon>
        <taxon>Nyssaceae</taxon>
        <taxon>Nyssa</taxon>
    </lineage>
</organism>
<evidence type="ECO:0000256" key="2">
    <source>
        <dbReference type="ARBA" id="ARBA00022737"/>
    </source>
</evidence>
<reference evidence="6 7" key="1">
    <citation type="submission" date="2019-09" db="EMBL/GenBank/DDBJ databases">
        <title>A chromosome-level genome assembly of the Chinese tupelo Nyssa sinensis.</title>
        <authorList>
            <person name="Yang X."/>
            <person name="Kang M."/>
            <person name="Yang Y."/>
            <person name="Xiong H."/>
            <person name="Wang M."/>
            <person name="Zhang Z."/>
            <person name="Wang Z."/>
            <person name="Wu H."/>
            <person name="Ma T."/>
            <person name="Liu J."/>
            <person name="Xi Z."/>
        </authorList>
    </citation>
    <scope>NUCLEOTIDE SEQUENCE [LARGE SCALE GENOMIC DNA]</scope>
    <source>
        <strain evidence="6">J267</strain>
        <tissue evidence="6">Leaf</tissue>
    </source>
</reference>
<dbReference type="EMBL" id="CM018050">
    <property type="protein sequence ID" value="KAA8518178.1"/>
    <property type="molecule type" value="Genomic_DNA"/>
</dbReference>
<evidence type="ECO:0000313" key="6">
    <source>
        <dbReference type="EMBL" id="KAA8518178.1"/>
    </source>
</evidence>
<dbReference type="Gene3D" id="3.30.60.90">
    <property type="match status" value="1"/>
</dbReference>
<evidence type="ECO:0000256" key="4">
    <source>
        <dbReference type="ARBA" id="ARBA00022833"/>
    </source>
</evidence>
<dbReference type="PANTHER" id="PTHR32410">
    <property type="entry name" value="CYSTEINE/HISTIDINE-RICH C1 DOMAIN FAMILY PROTEIN"/>
    <property type="match status" value="1"/>
</dbReference>
<dbReference type="PROSITE" id="PS50081">
    <property type="entry name" value="ZF_DAG_PE_2"/>
    <property type="match status" value="1"/>
</dbReference>
<proteinExistence type="predicted"/>
<keyword evidence="4" id="KW-0862">Zinc</keyword>
<dbReference type="InterPro" id="IPR001965">
    <property type="entry name" value="Znf_PHD"/>
</dbReference>
<keyword evidence="3" id="KW-0863">Zinc-finger</keyword>
<dbReference type="Pfam" id="PF03107">
    <property type="entry name" value="C1_2"/>
    <property type="match status" value="7"/>
</dbReference>
<sequence length="538" mass="62031">MELQHFSHDHPLILNEEQKNDAEEVCCCNGCLEQISGPSYNCNQCDFSLHKLCAELPTEMEHPMHPDHPLTLLTNPLFLRCICDVCQGDWKSFTYRCFQCDFDIDIICASLMERKIEHKSHKHPLTPMRRPALLFCSACGTKHEGIFYFCTSCGHFWIHRDCASLPSTVKHSDHDHSLTLAYSIPIEYSNFTSYCDICAKELNRFCWVFYCAECRYFAHVNCATSKTEPFMSILLPCRKTEIKVEDFDANLIHLPVPNEFVSLTSHCFKEMSMGKNQRATELNHFSHDHPLILFDVQSSDESCSTSKLSSPNETKNDNICDGCTQPILGPFYRCIECNFFLHEWCVELPTELQHPFHPQHPLILLAKSPMSFGLFLCNGCGFFSNRFTFTCACCHFHLDVTCGSLPTTIRHEAHLHHRLVLKEKLDGRCNACQMQSSGFAFGCGTCDFKLDLRCARLPSTIRHRYDEHLLILNYSPLKNYPDVYYCEVCEEELNPKCWFYHCDDCDQSFHYECIRPVDECSNIKIGGKSYQVKGRLSM</sequence>
<dbReference type="Proteomes" id="UP000325577">
    <property type="component" value="Linkage Group LG7"/>
</dbReference>
<dbReference type="SUPFAM" id="SSF57889">
    <property type="entry name" value="Cysteine-rich domain"/>
    <property type="match status" value="4"/>
</dbReference>
<dbReference type="GO" id="GO:0008270">
    <property type="term" value="F:zinc ion binding"/>
    <property type="evidence" value="ECO:0007669"/>
    <property type="project" value="UniProtKB-KW"/>
</dbReference>
<dbReference type="SMART" id="SM00249">
    <property type="entry name" value="PHD"/>
    <property type="match status" value="4"/>
</dbReference>
<dbReference type="InterPro" id="IPR053192">
    <property type="entry name" value="Vacuole_Formation_Reg"/>
</dbReference>
<protein>
    <recommendedName>
        <fullName evidence="5">Phorbol-ester/DAG-type domain-containing protein</fullName>
    </recommendedName>
</protein>
<feature type="domain" description="Phorbol-ester/DAG-type" evidence="5">
    <location>
        <begin position="462"/>
        <end position="520"/>
    </location>
</feature>
<evidence type="ECO:0000256" key="3">
    <source>
        <dbReference type="ARBA" id="ARBA00022771"/>
    </source>
</evidence>
<dbReference type="InterPro" id="IPR004146">
    <property type="entry name" value="DC1"/>
</dbReference>
<dbReference type="OrthoDB" id="938199at2759"/>
<accession>A0A5J4ZKS5</accession>
<keyword evidence="7" id="KW-1185">Reference proteome</keyword>
<dbReference type="SMART" id="SM00109">
    <property type="entry name" value="C1"/>
    <property type="match status" value="5"/>
</dbReference>
<dbReference type="AlphaFoldDB" id="A0A5J4ZKS5"/>
<dbReference type="InterPro" id="IPR043145">
    <property type="entry name" value="Znf_ZZ_sf"/>
</dbReference>
<gene>
    <name evidence="6" type="ORF">F0562_015652</name>
</gene>
<keyword evidence="1" id="KW-0479">Metal-binding</keyword>
<keyword evidence="2" id="KW-0677">Repeat</keyword>
<name>A0A5J4ZKS5_9ASTE</name>